<evidence type="ECO:0000256" key="1">
    <source>
        <dbReference type="SAM" id="MobiDB-lite"/>
    </source>
</evidence>
<dbReference type="OrthoDB" id="414243at2759"/>
<gene>
    <name evidence="3" type="ORF">PV05_09399</name>
</gene>
<dbReference type="Pfam" id="PF09949">
    <property type="entry name" value="APP1_cat"/>
    <property type="match status" value="1"/>
</dbReference>
<feature type="domain" description="Phosphatidate phosphatase APP1 catalytic" evidence="2">
    <location>
        <begin position="281"/>
        <end position="433"/>
    </location>
</feature>
<dbReference type="HOGENOM" id="CLU_030283_0_0_1"/>
<dbReference type="GeneID" id="25331307"/>
<feature type="compositionally biased region" description="Basic residues" evidence="1">
    <location>
        <begin position="53"/>
        <end position="62"/>
    </location>
</feature>
<evidence type="ECO:0000259" key="2">
    <source>
        <dbReference type="Pfam" id="PF09949"/>
    </source>
</evidence>
<dbReference type="InterPro" id="IPR019236">
    <property type="entry name" value="APP1_cat"/>
</dbReference>
<dbReference type="GO" id="GO:0030479">
    <property type="term" value="C:actin cortical patch"/>
    <property type="evidence" value="ECO:0007669"/>
    <property type="project" value="TreeGrafter"/>
</dbReference>
<dbReference type="PANTHER" id="PTHR28208:SF1">
    <property type="entry name" value="FILAMENT ORGANIZATION PROTEIN APP1-LIKE, PUTATIVE (AFU_ORTHOLOGUE AFUA_1G06650)-RELATED"/>
    <property type="match status" value="1"/>
</dbReference>
<organism evidence="3 4">
    <name type="scientific">Exophiala xenobiotica</name>
    <dbReference type="NCBI Taxonomy" id="348802"/>
    <lineage>
        <taxon>Eukaryota</taxon>
        <taxon>Fungi</taxon>
        <taxon>Dikarya</taxon>
        <taxon>Ascomycota</taxon>
        <taxon>Pezizomycotina</taxon>
        <taxon>Eurotiomycetes</taxon>
        <taxon>Chaetothyriomycetidae</taxon>
        <taxon>Chaetothyriales</taxon>
        <taxon>Herpotrichiellaceae</taxon>
        <taxon>Exophiala</taxon>
    </lineage>
</organism>
<dbReference type="Proteomes" id="UP000054342">
    <property type="component" value="Unassembled WGS sequence"/>
</dbReference>
<reference evidence="3 4" key="1">
    <citation type="submission" date="2015-01" db="EMBL/GenBank/DDBJ databases">
        <title>The Genome Sequence of Exophiala xenobiotica CBS118157.</title>
        <authorList>
            <consortium name="The Broad Institute Genomics Platform"/>
            <person name="Cuomo C."/>
            <person name="de Hoog S."/>
            <person name="Gorbushina A."/>
            <person name="Stielow B."/>
            <person name="Teixiera M."/>
            <person name="Abouelleil A."/>
            <person name="Chapman S.B."/>
            <person name="Priest M."/>
            <person name="Young S.K."/>
            <person name="Wortman J."/>
            <person name="Nusbaum C."/>
            <person name="Birren B."/>
        </authorList>
    </citation>
    <scope>NUCLEOTIDE SEQUENCE [LARGE SCALE GENOMIC DNA]</scope>
    <source>
        <strain evidence="3 4">CBS 118157</strain>
    </source>
</reference>
<dbReference type="STRING" id="348802.A0A0D2E7A1"/>
<dbReference type="GO" id="GO:0008195">
    <property type="term" value="F:phosphatidate phosphatase activity"/>
    <property type="evidence" value="ECO:0007669"/>
    <property type="project" value="InterPro"/>
</dbReference>
<dbReference type="RefSeq" id="XP_013311189.1">
    <property type="nucleotide sequence ID" value="XM_013455735.1"/>
</dbReference>
<sequence length="492" mass="55364">MSLFSFSSLTPHHTSLHPFILPLPTYCYRCKPRVPSRVPFVQHFIQPPDSSRHLPKMPRSKSKSPLGDRADQSLHETPLEAESRKQANFVEVEAKLPKRFDRSEMGFIDKGTSILGPKNPFGKKATPKENIVWILDNTAYRPVKPGTDTSQPWEAEFVACYFREGRKDLTKYVSNIADLLGIDGKAGADPTVTQRIEERLKPFVMAIAPARTIEIEIPCPSPEGSPHKRLLGPSNSNGISSQIMLTGGSDNADGKTVVCRSVDDLFPDIKSETRFVGPEGWAILSDIDDTIKVTQTPNPTGILQTTFAEEPKTTAGMPEFYKVLNEAFNNPAWFYLSASPYNLYTFLHDFIRQNYTLGTIILRDASWMAFGGLLQSFTQGVQAYKTSRIEKIQSWLPKRQFICIGDSTQSDPETYAQMYTKYPEWIKAIYIRKVIDAPNMEAKNKNQRFVDAFKDVPDHVWRVFVQPEEVADHVKHLAGHAHAGMLGSLLGR</sequence>
<proteinExistence type="predicted"/>
<dbReference type="InterPro" id="IPR052935">
    <property type="entry name" value="Mg2+_PAP"/>
</dbReference>
<accession>A0A0D2E7A1</accession>
<keyword evidence="4" id="KW-1185">Reference proteome</keyword>
<name>A0A0D2E7A1_9EURO</name>
<evidence type="ECO:0000313" key="4">
    <source>
        <dbReference type="Proteomes" id="UP000054342"/>
    </source>
</evidence>
<dbReference type="PANTHER" id="PTHR28208">
    <property type="entry name" value="PHOSPHATIDATE PHOSPHATASE APP1"/>
    <property type="match status" value="1"/>
</dbReference>
<protein>
    <recommendedName>
        <fullName evidence="2">Phosphatidate phosphatase APP1 catalytic domain-containing protein</fullName>
    </recommendedName>
</protein>
<evidence type="ECO:0000313" key="3">
    <source>
        <dbReference type="EMBL" id="KIW50605.1"/>
    </source>
</evidence>
<dbReference type="EMBL" id="KN847322">
    <property type="protein sequence ID" value="KIW50605.1"/>
    <property type="molecule type" value="Genomic_DNA"/>
</dbReference>
<feature type="region of interest" description="Disordered" evidence="1">
    <location>
        <begin position="45"/>
        <end position="72"/>
    </location>
</feature>
<dbReference type="AlphaFoldDB" id="A0A0D2E7A1"/>